<evidence type="ECO:0000313" key="5">
    <source>
        <dbReference type="EMBL" id="GLD66162.1"/>
    </source>
</evidence>
<gene>
    <name evidence="5" type="ORF">AKAME5_001757600</name>
</gene>
<organism evidence="5 6">
    <name type="scientific">Lates japonicus</name>
    <name type="common">Japanese lates</name>
    <dbReference type="NCBI Taxonomy" id="270547"/>
    <lineage>
        <taxon>Eukaryota</taxon>
        <taxon>Metazoa</taxon>
        <taxon>Chordata</taxon>
        <taxon>Craniata</taxon>
        <taxon>Vertebrata</taxon>
        <taxon>Euteleostomi</taxon>
        <taxon>Actinopterygii</taxon>
        <taxon>Neopterygii</taxon>
        <taxon>Teleostei</taxon>
        <taxon>Neoteleostei</taxon>
        <taxon>Acanthomorphata</taxon>
        <taxon>Carangaria</taxon>
        <taxon>Carangaria incertae sedis</taxon>
        <taxon>Centropomidae</taxon>
        <taxon>Lates</taxon>
    </lineage>
</organism>
<name>A0AAD3N224_LATJO</name>
<evidence type="ECO:0000259" key="4">
    <source>
        <dbReference type="Pfam" id="PF01073"/>
    </source>
</evidence>
<evidence type="ECO:0000256" key="1">
    <source>
        <dbReference type="ARBA" id="ARBA00023002"/>
    </source>
</evidence>
<dbReference type="PANTHER" id="PTHR10366">
    <property type="entry name" value="NAD DEPENDENT EPIMERASE/DEHYDRATASE"/>
    <property type="match status" value="1"/>
</dbReference>
<evidence type="ECO:0000256" key="2">
    <source>
        <dbReference type="RuleBase" id="RU004475"/>
    </source>
</evidence>
<dbReference type="Gene3D" id="3.40.50.720">
    <property type="entry name" value="NAD(P)-binding Rossmann-like Domain"/>
    <property type="match status" value="1"/>
</dbReference>
<dbReference type="PANTHER" id="PTHR10366:SF241">
    <property type="entry name" value="SHORT-CHAIN DEHYDROGENASE_REDUCTASE FAMILY 42E MEMBER 2-RELATED"/>
    <property type="match status" value="1"/>
</dbReference>
<reference evidence="5" key="1">
    <citation type="submission" date="2022-08" db="EMBL/GenBank/DDBJ databases">
        <title>Genome sequencing of akame (Lates japonicus).</title>
        <authorList>
            <person name="Hashiguchi Y."/>
            <person name="Takahashi H."/>
        </authorList>
    </citation>
    <scope>NUCLEOTIDE SEQUENCE</scope>
    <source>
        <strain evidence="5">Kochi</strain>
    </source>
</reference>
<dbReference type="InterPro" id="IPR050425">
    <property type="entry name" value="NAD(P)_dehydrat-like"/>
</dbReference>
<dbReference type="SUPFAM" id="SSF51735">
    <property type="entry name" value="NAD(P)-binding Rossmann-fold domains"/>
    <property type="match status" value="1"/>
</dbReference>
<feature type="domain" description="3-beta hydroxysteroid dehydrogenase/isomerase" evidence="4">
    <location>
        <begin position="172"/>
        <end position="312"/>
    </location>
</feature>
<dbReference type="InterPro" id="IPR002225">
    <property type="entry name" value="3Beta_OHSteriod_DH/Estase"/>
</dbReference>
<dbReference type="GO" id="GO:0016616">
    <property type="term" value="F:oxidoreductase activity, acting on the CH-OH group of donors, NAD or NADP as acceptor"/>
    <property type="evidence" value="ECO:0007669"/>
    <property type="project" value="InterPro"/>
</dbReference>
<keyword evidence="1 2" id="KW-0560">Oxidoreductase</keyword>
<dbReference type="Proteomes" id="UP001279410">
    <property type="component" value="Unassembled WGS sequence"/>
</dbReference>
<proteinExistence type="inferred from homology"/>
<protein>
    <submittedName>
        <fullName evidence="5">Short-chain dehydrogenase/reductase family 42E member 2</fullName>
    </submittedName>
</protein>
<evidence type="ECO:0000313" key="6">
    <source>
        <dbReference type="Proteomes" id="UP001279410"/>
    </source>
</evidence>
<dbReference type="InterPro" id="IPR036291">
    <property type="entry name" value="NAD(P)-bd_dom_sf"/>
</dbReference>
<sequence length="316" mass="34198">MSKQDYSVSFTRRSEATDLGLDLLPYQAAQVALHSPLGRQGAAGRCDSCNLFPVLSTTFISGRASPDREVCLYCNAPSPHCCSRPVGTTAQPPLLPTSHGSTTRPGCHLQPSCGRPTQGEQTRRPGWQQPSAGLQAQAGKAALARLRQGKVVVTRSERRCVSLVSLRAGWKQTQSDIRDYTSLYKVCEGVDCIFHTASYGMSGPEQLRKEQVESVNVGGTNNVINVCKERSIPRLVYTSTINVVFAGKPIEDGDEASVLYVPPDVHIDHYSRTKAIAEQMVLSANGCSLKGGELLRTCVLRPCGIYGPEEEASSQE</sequence>
<feature type="region of interest" description="Disordered" evidence="3">
    <location>
        <begin position="97"/>
        <end position="133"/>
    </location>
</feature>
<dbReference type="AlphaFoldDB" id="A0AAD3N224"/>
<dbReference type="Pfam" id="PF01073">
    <property type="entry name" value="3Beta_HSD"/>
    <property type="match status" value="1"/>
</dbReference>
<evidence type="ECO:0000256" key="3">
    <source>
        <dbReference type="SAM" id="MobiDB-lite"/>
    </source>
</evidence>
<accession>A0AAD3N224</accession>
<comment type="similarity">
    <text evidence="2">Belongs to the 3-beta-HSD family.</text>
</comment>
<comment type="caution">
    <text evidence="5">The sequence shown here is derived from an EMBL/GenBank/DDBJ whole genome shotgun (WGS) entry which is preliminary data.</text>
</comment>
<dbReference type="GO" id="GO:0006694">
    <property type="term" value="P:steroid biosynthetic process"/>
    <property type="evidence" value="ECO:0007669"/>
    <property type="project" value="InterPro"/>
</dbReference>
<keyword evidence="6" id="KW-1185">Reference proteome</keyword>
<dbReference type="EMBL" id="BRZM01000088">
    <property type="protein sequence ID" value="GLD66162.1"/>
    <property type="molecule type" value="Genomic_DNA"/>
</dbReference>